<evidence type="ECO:0000313" key="2">
    <source>
        <dbReference type="EMBL" id="ODQ77649.1"/>
    </source>
</evidence>
<dbReference type="RefSeq" id="XP_018982977.1">
    <property type="nucleotide sequence ID" value="XM_019133006.1"/>
</dbReference>
<dbReference type="AlphaFoldDB" id="A0A1E3QIY6"/>
<protein>
    <submittedName>
        <fullName evidence="2">Uncharacterized protein</fullName>
    </submittedName>
</protein>
<evidence type="ECO:0000313" key="3">
    <source>
        <dbReference type="Proteomes" id="UP000094336"/>
    </source>
</evidence>
<dbReference type="GeneID" id="30150859"/>
<feature type="signal peptide" evidence="1">
    <location>
        <begin position="1"/>
        <end position="24"/>
    </location>
</feature>
<feature type="chain" id="PRO_5009134266" evidence="1">
    <location>
        <begin position="25"/>
        <end position="79"/>
    </location>
</feature>
<dbReference type="EMBL" id="KV454439">
    <property type="protein sequence ID" value="ODQ77649.1"/>
    <property type="molecule type" value="Genomic_DNA"/>
</dbReference>
<keyword evidence="3" id="KW-1185">Reference proteome</keyword>
<gene>
    <name evidence="2" type="ORF">BABINDRAFT_96881</name>
</gene>
<dbReference type="Proteomes" id="UP000094336">
    <property type="component" value="Unassembled WGS sequence"/>
</dbReference>
<reference evidence="3" key="1">
    <citation type="submission" date="2016-05" db="EMBL/GenBank/DDBJ databases">
        <title>Comparative genomics of biotechnologically important yeasts.</title>
        <authorList>
            <consortium name="DOE Joint Genome Institute"/>
            <person name="Riley R."/>
            <person name="Haridas S."/>
            <person name="Wolfe K.H."/>
            <person name="Lopes M.R."/>
            <person name="Hittinger C.T."/>
            <person name="Goker M."/>
            <person name="Salamov A."/>
            <person name="Wisecaver J."/>
            <person name="Long T.M."/>
            <person name="Aerts A.L."/>
            <person name="Barry K."/>
            <person name="Choi C."/>
            <person name="Clum A."/>
            <person name="Coughlan A.Y."/>
            <person name="Deshpande S."/>
            <person name="Douglass A.P."/>
            <person name="Hanson S.J."/>
            <person name="Klenk H.-P."/>
            <person name="Labutti K."/>
            <person name="Lapidus A."/>
            <person name="Lindquist E."/>
            <person name="Lipzen A."/>
            <person name="Meier-Kolthoff J.P."/>
            <person name="Ohm R.A."/>
            <person name="Otillar R.P."/>
            <person name="Pangilinan J."/>
            <person name="Peng Y."/>
            <person name="Rokas A."/>
            <person name="Rosa C.A."/>
            <person name="Scheuner C."/>
            <person name="Sibirny A.A."/>
            <person name="Slot J.C."/>
            <person name="Stielow J.B."/>
            <person name="Sun H."/>
            <person name="Kurtzman C.P."/>
            <person name="Blackwell M."/>
            <person name="Grigoriev I.V."/>
            <person name="Jeffries T.W."/>
        </authorList>
    </citation>
    <scope>NUCLEOTIDE SEQUENCE [LARGE SCALE GENOMIC DNA]</scope>
    <source>
        <strain evidence="3">NRRL Y-12698</strain>
    </source>
</reference>
<sequence>MKVARQSRCVASLVSIVLSGLFCGREIGLYCDVTTKQAGEKNIYKHVSVMEHSLQGTQEFHKCGGVQLGKPNKTVTMPE</sequence>
<organism evidence="2 3">
    <name type="scientific">Babjeviella inositovora NRRL Y-12698</name>
    <dbReference type="NCBI Taxonomy" id="984486"/>
    <lineage>
        <taxon>Eukaryota</taxon>
        <taxon>Fungi</taxon>
        <taxon>Dikarya</taxon>
        <taxon>Ascomycota</taxon>
        <taxon>Saccharomycotina</taxon>
        <taxon>Pichiomycetes</taxon>
        <taxon>Serinales incertae sedis</taxon>
        <taxon>Babjeviella</taxon>
    </lineage>
</organism>
<evidence type="ECO:0000256" key="1">
    <source>
        <dbReference type="SAM" id="SignalP"/>
    </source>
</evidence>
<accession>A0A1E3QIY6</accession>
<name>A0A1E3QIY6_9ASCO</name>
<keyword evidence="1" id="KW-0732">Signal</keyword>
<proteinExistence type="predicted"/>